<dbReference type="InterPro" id="IPR012332">
    <property type="entry name" value="Autotransporter_pectin_lyase_C"/>
</dbReference>
<dbReference type="Gene3D" id="2.160.20.20">
    <property type="match status" value="1"/>
</dbReference>
<feature type="signal peptide" evidence="2">
    <location>
        <begin position="1"/>
        <end position="29"/>
    </location>
</feature>
<keyword evidence="1 2" id="KW-0732">Signal</keyword>
<evidence type="ECO:0000256" key="1">
    <source>
        <dbReference type="ARBA" id="ARBA00022729"/>
    </source>
</evidence>
<accession>A0A178IEF9</accession>
<dbReference type="NCBIfam" id="TIGR01414">
    <property type="entry name" value="autotrans_barl"/>
    <property type="match status" value="1"/>
</dbReference>
<dbReference type="Pfam" id="PF12951">
    <property type="entry name" value="PATR"/>
    <property type="match status" value="4"/>
</dbReference>
<gene>
    <name evidence="4" type="ORF">AW736_18985</name>
</gene>
<organism evidence="4 5">
    <name type="scientific">Termitidicoccus mucosus</name>
    <dbReference type="NCBI Taxonomy" id="1184151"/>
    <lineage>
        <taxon>Bacteria</taxon>
        <taxon>Pseudomonadati</taxon>
        <taxon>Verrucomicrobiota</taxon>
        <taxon>Opitutia</taxon>
        <taxon>Opitutales</taxon>
        <taxon>Opitutaceae</taxon>
        <taxon>Termitidicoccus</taxon>
    </lineage>
</organism>
<dbReference type="SMART" id="SM00869">
    <property type="entry name" value="Autotransporter"/>
    <property type="match status" value="1"/>
</dbReference>
<dbReference type="Gene3D" id="2.40.128.130">
    <property type="entry name" value="Autotransporter beta-domain"/>
    <property type="match status" value="1"/>
</dbReference>
<dbReference type="NCBIfam" id="TIGR04393">
    <property type="entry name" value="rpt_T5SS_PEPC"/>
    <property type="match status" value="4"/>
</dbReference>
<dbReference type="SUPFAM" id="SSF103515">
    <property type="entry name" value="Autotransporter"/>
    <property type="match status" value="1"/>
</dbReference>
<feature type="chain" id="PRO_5008088749" description="Autotransporter domain-containing protein" evidence="2">
    <location>
        <begin position="30"/>
        <end position="2773"/>
    </location>
</feature>
<sequence length="2773" mass="275501">MNTDTLPNLKFKLAGALFVLAFALPPAFSADLYWGGGTGALTDDNWYSDATLTTPVTRTGTDVINLASGTLYIAGSGTVYDANIGLAAGDSAAVIVSGTWNNTNGELSIGNGDGSAGALSVLSGSVRANTFYIGNYGSGTFYLAQGAMLTNSANAFFGRNAGGSGTATINGTWRLDNGSGASGYLILGNAADSRANLLNIGETGSVTVTNNYLRVAAASNSSGTINIAQGASLTVGASGSINSIISIGHGSGALGEVNVDGLLSLVSTATAGDRSFAVGYGATGDTASAIGVLNIGQTGTVNITGASEVSLGRMGVGSGYNISSSGTINVAGLLNTNGTQLLLARSGDGYLNILSTGTVLAGNTRVSNGNNAKGISYGEANISGYMGITGWLDIGAAGIGVVNIASTGTVVTTADLTVGRSTSTASGTRSYGILNIYGHALALDNLVIANDGVGTLNLYAGGTAYSTNEASLALTAQSSGTLNLLGGHLSAPTFSTPVGAFTANLDSGTLEIRNATGVLNLTDNLTGADIVEKTGLGAIVIGGDSSAYAGTLNIRAGALRAGGTGGKLGGNVTIASGATLDLRAAALETTGNLVLADGANLAYSLVAQKQLTAANLDIAGFGVLFLDDEGTPVTSFPVSYTIANYTAVTGLANLDTWGIVGGYDAAFDIATPNIIRVNLNAAGLAVLHWQGGDGDWDTASTTWLKSAVPAKWAYGALGVFDNATAGTVNVSGLQTFNTLQFDVNGYTLAGTGTLASDPFAGAAVLNVTAAGATATINTALSAANLVKAGPGAVALGGNVTATGTLIIGAEAGNDDGKLVVAGTLRASSALKVGLNGSGYLEIQNGGRLQTPSDASGTPTLYTDHIGHNAGSSGTVVIKDGGVWESYGGIYAGNYGAGLLHVENGGTLTIAAGASLYLGERASGTSTVIIDGYFRTGMNASGALVYQPIGKNSTTESVFTIGSTGTVFTAQMDIGINAGAAGRANVAGYWNLAPGSNRVGNSGTGALEILTGGTVLATGADNYFVAGLNAGALGTITVHDRGFLDTGTRNHTSQANFGIGWTGNGILDLQTGGTIVSAASTTDNAAFVLGYAANSVGTGTIAGHLITTRGYTDIGLSGTGTLEILPGGLFTADRVRLATNASAKGTLILSGGVLETNQLILGAGTPTITLAGGTLRTLGDTSTFFQNFPALAIGTGTVTFDTQSYAVTIPEALTGAAGAVFNKTGAGSLTLTADSSAYAGTVNINAGVLGGATGAKLGGSLNIAAGATLDLRDASLEATGNVTFADGALWQYSLTGTHQLDVAGTLSFAGSGTLLIDRGNLEIGDITIPSYYTLATYTSITGDANLANWDVAGTSFTASGSLDATSNPGKITLTLNGADVDFLVWQGGDGAWSDPLVFSRQVTPVDWADGAFAVFNTGTGTVTVDGLQTVTGLQFGDLSNAVDYTLDGSGTFTAGSAPIVNVRASSTATINTAIAVPGLRKIESGALVLGGASTLDSTPTSGPVSIEGGSLEIKGAATAKGVNVTGAALIVTGTLANTGTLSATNAALTIAATGTAGTAGVTLNNSAAAIAGALTNTGDLRVAAAGTASGTVTVETGGALANTGLLYIGDAGVGHLEIAAGGTVTSTGYGWIGYAATGRGTATVSGLWQNSADILVGGSAGTGVLTVNPTGTVTSPAGFIGWGEATTGTASIAGLWQTTGDLNVSYGVGATGVLDVAAGGTVKTGSIGYIGRNTAASGTVRVDGLWDITGNLAVGMSGTGALNIAPTGTVRSSNAALGWNNDASAGVASVAGVWNINGDLAVGRLGSGVLDIAATGTVTATGTTTIGNAAGQSGTVNVAGVLAANALSFVGVAGYGELNINGGTVSNANGTLYVGGSDAASTGTGVINVRSGGFLDNTGKTLVVGRFGSGAVTLETGGSIASGNLYITDTTTATGTVTIKNGARWDAGVTYVAQRGTGVLAIEQGGVLVSAGGVNIANTADSNANGTATVAGLWTATGGNFMVGVYGAGTLVIEQTGTVFAGGTNNYFLLGRYAAGSGTAIVRGYLDTGFRGDANNANFGIGWAGTGYMSIEQTGTVIASGTGENTVAFVIGSDASGTGTLDLAGYLAANNGQALIGKSGVATLNIAPTGTFFVGGQYKQNQNSTLGITLDPARTTPYITAASAVLSGTLALNGSGLGYTPVAKASELADTGVLILTATSGTIHGNFTAVTGLGGGTPDYLMPGGHIETDGNGGASYRAGYRLAWDALTGAHGTFTLAEGETFEVDVPLADRVGETAPGWDKKSLTKLGAGTLVLSAQNTFTGSVTIGSGTLRLGGPATHKFGALANHGVLDFGTPPVAALGAPAAVSVGTALAIPAPAPAAFRTLEVASLSGDGAFRMTVDPGTGASDRLVVLGDAAGSHQLLLSASPAATGGDPQAVVLATVAGANDATFTGGLDYNGTNYAVQNAGGSAFLFANGDAGVNDAIRGIPGAQSLMWFASQDNLSRRLGELRITDVPPADHISLWLRARVEHADIDDSDTGMRPFEMDLFGVELGADKTIAISSGRFSIGLYASYGHATQDFKPRAGTGAADGESTQHGLGLYAAWLHNAGWFANLTLSGARYKNEFTAADQSGNTTTGDHGDDAFGLALEFGKRIAIGERWFAEPVAQFSHALLERGDYRTDGANLLDVNGTDATVTRLRAAVRAGRSWRVGGGTMELAARVGGTHESSDNGELRIGAGGSYRPNLDGDRAEFGLGLYWQPAACGRLYFDYEYTTGDAYEKPYAFSLGYRHDF</sequence>
<dbReference type="InterPro" id="IPR005546">
    <property type="entry name" value="Autotransporte_beta"/>
</dbReference>
<dbReference type="RefSeq" id="WP_068771873.1">
    <property type="nucleotide sequence ID" value="NZ_CP109796.1"/>
</dbReference>
<proteinExistence type="predicted"/>
<evidence type="ECO:0000313" key="5">
    <source>
        <dbReference type="Proteomes" id="UP000078486"/>
    </source>
</evidence>
<dbReference type="STRING" id="1184151.AW736_18985"/>
<dbReference type="PROSITE" id="PS51208">
    <property type="entry name" value="AUTOTRANSPORTER"/>
    <property type="match status" value="1"/>
</dbReference>
<name>A0A178IEF9_9BACT</name>
<keyword evidence="5" id="KW-1185">Reference proteome</keyword>
<dbReference type="InterPro" id="IPR051551">
    <property type="entry name" value="Autotransporter_adhesion"/>
</dbReference>
<dbReference type="InterPro" id="IPR003991">
    <property type="entry name" value="Pertactin_virulence_factor"/>
</dbReference>
<dbReference type="InterPro" id="IPR006315">
    <property type="entry name" value="OM_autotransptr_brl_dom"/>
</dbReference>
<dbReference type="Proteomes" id="UP000078486">
    <property type="component" value="Unassembled WGS sequence"/>
</dbReference>
<reference evidence="4 5" key="1">
    <citation type="submission" date="2016-01" db="EMBL/GenBank/DDBJ databases">
        <title>High potential of lignocellulose degradation of a new Verrucomicrobia species.</title>
        <authorList>
            <person name="Wang Y."/>
            <person name="Shi Y."/>
            <person name="Qiu Z."/>
            <person name="Liu S."/>
            <person name="Yang H."/>
        </authorList>
    </citation>
    <scope>NUCLEOTIDE SEQUENCE [LARGE SCALE GENOMIC DNA]</scope>
    <source>
        <strain evidence="4 5">TSB47</strain>
    </source>
</reference>
<evidence type="ECO:0000313" key="4">
    <source>
        <dbReference type="EMBL" id="OAM88403.1"/>
    </source>
</evidence>
<dbReference type="GO" id="GO:0019867">
    <property type="term" value="C:outer membrane"/>
    <property type="evidence" value="ECO:0007669"/>
    <property type="project" value="InterPro"/>
</dbReference>
<dbReference type="InterPro" id="IPR011050">
    <property type="entry name" value="Pectin_lyase_fold/virulence"/>
</dbReference>
<dbReference type="Pfam" id="PF03212">
    <property type="entry name" value="Pertactin"/>
    <property type="match status" value="1"/>
</dbReference>
<dbReference type="InterPro" id="IPR036709">
    <property type="entry name" value="Autotransporte_beta_dom_sf"/>
</dbReference>
<dbReference type="InterPro" id="IPR004899">
    <property type="entry name" value="Pertactin_central"/>
</dbReference>
<dbReference type="PRINTS" id="PR01484">
    <property type="entry name" value="PRTACTNFAMLY"/>
</dbReference>
<dbReference type="InterPro" id="IPR030895">
    <property type="entry name" value="T5SS_PEPC_rpt"/>
</dbReference>
<dbReference type="PANTHER" id="PTHR35037">
    <property type="entry name" value="C-TERMINAL REGION OF AIDA-LIKE PROTEIN"/>
    <property type="match status" value="1"/>
</dbReference>
<dbReference type="NCBIfam" id="TIGR02601">
    <property type="entry name" value="autotrns_rpt"/>
    <property type="match status" value="2"/>
</dbReference>
<dbReference type="SUPFAM" id="SSF51126">
    <property type="entry name" value="Pectin lyase-like"/>
    <property type="match status" value="1"/>
</dbReference>
<dbReference type="EMBL" id="LRRQ01000136">
    <property type="protein sequence ID" value="OAM88403.1"/>
    <property type="molecule type" value="Genomic_DNA"/>
</dbReference>
<dbReference type="InterPro" id="IPR013425">
    <property type="entry name" value="Autotrns_rpt"/>
</dbReference>
<comment type="caution">
    <text evidence="4">The sequence shown here is derived from an EMBL/GenBank/DDBJ whole genome shotgun (WGS) entry which is preliminary data.</text>
</comment>
<feature type="domain" description="Autotransporter" evidence="3">
    <location>
        <begin position="2496"/>
        <end position="2773"/>
    </location>
</feature>
<dbReference type="OrthoDB" id="191127at2"/>
<dbReference type="PANTHER" id="PTHR35037:SF3">
    <property type="entry name" value="C-TERMINAL REGION OF AIDA-LIKE PROTEIN"/>
    <property type="match status" value="1"/>
</dbReference>
<evidence type="ECO:0000259" key="3">
    <source>
        <dbReference type="PROSITE" id="PS51208"/>
    </source>
</evidence>
<protein>
    <recommendedName>
        <fullName evidence="3">Autotransporter domain-containing protein</fullName>
    </recommendedName>
</protein>
<evidence type="ECO:0000256" key="2">
    <source>
        <dbReference type="SAM" id="SignalP"/>
    </source>
</evidence>